<sequence length="140" mass="15653">MLGLIAAIQQDQDQAEPNRQLREALLDQTERQTYTLEQLRPSPVLRVPSPAPVPRVPSPAPVPRVPSRQGFGRAEAQSAEIKYIPKYNLVVVHPLVLGGSSLRVAAQTCYSIILSDFRKLVLDRDHLQLSKYHNSPIQAR</sequence>
<feature type="compositionally biased region" description="Pro residues" evidence="1">
    <location>
        <begin position="49"/>
        <end position="64"/>
    </location>
</feature>
<reference evidence="2 3" key="1">
    <citation type="submission" date="2019-03" db="EMBL/GenBank/DDBJ databases">
        <title>First draft genome of Liparis tanakae, snailfish: a comprehensive survey of snailfish specific genes.</title>
        <authorList>
            <person name="Kim W."/>
            <person name="Song I."/>
            <person name="Jeong J.-H."/>
            <person name="Kim D."/>
            <person name="Kim S."/>
            <person name="Ryu S."/>
            <person name="Song J.Y."/>
            <person name="Lee S.K."/>
        </authorList>
    </citation>
    <scope>NUCLEOTIDE SEQUENCE [LARGE SCALE GENOMIC DNA]</scope>
    <source>
        <tissue evidence="2">Muscle</tissue>
    </source>
</reference>
<comment type="caution">
    <text evidence="2">The sequence shown here is derived from an EMBL/GenBank/DDBJ whole genome shotgun (WGS) entry which is preliminary data.</text>
</comment>
<evidence type="ECO:0000256" key="1">
    <source>
        <dbReference type="SAM" id="MobiDB-lite"/>
    </source>
</evidence>
<feature type="compositionally biased region" description="Low complexity" evidence="1">
    <location>
        <begin position="39"/>
        <end position="48"/>
    </location>
</feature>
<dbReference type="AlphaFoldDB" id="A0A4Z2EDC0"/>
<name>A0A4Z2EDC0_9TELE</name>
<dbReference type="EMBL" id="SRLO01009979">
    <property type="protein sequence ID" value="TNN26560.1"/>
    <property type="molecule type" value="Genomic_DNA"/>
</dbReference>
<protein>
    <submittedName>
        <fullName evidence="2">Uncharacterized protein</fullName>
    </submittedName>
</protein>
<accession>A0A4Z2EDC0</accession>
<keyword evidence="3" id="KW-1185">Reference proteome</keyword>
<evidence type="ECO:0000313" key="3">
    <source>
        <dbReference type="Proteomes" id="UP000314294"/>
    </source>
</evidence>
<organism evidence="2 3">
    <name type="scientific">Liparis tanakae</name>
    <name type="common">Tanaka's snailfish</name>
    <dbReference type="NCBI Taxonomy" id="230148"/>
    <lineage>
        <taxon>Eukaryota</taxon>
        <taxon>Metazoa</taxon>
        <taxon>Chordata</taxon>
        <taxon>Craniata</taxon>
        <taxon>Vertebrata</taxon>
        <taxon>Euteleostomi</taxon>
        <taxon>Actinopterygii</taxon>
        <taxon>Neopterygii</taxon>
        <taxon>Teleostei</taxon>
        <taxon>Neoteleostei</taxon>
        <taxon>Acanthomorphata</taxon>
        <taxon>Eupercaria</taxon>
        <taxon>Perciformes</taxon>
        <taxon>Cottioidei</taxon>
        <taxon>Cottales</taxon>
        <taxon>Liparidae</taxon>
        <taxon>Liparis</taxon>
    </lineage>
</organism>
<feature type="region of interest" description="Disordered" evidence="1">
    <location>
        <begin position="37"/>
        <end position="71"/>
    </location>
</feature>
<evidence type="ECO:0000313" key="2">
    <source>
        <dbReference type="EMBL" id="TNN26560.1"/>
    </source>
</evidence>
<gene>
    <name evidence="2" type="ORF">EYF80_063304</name>
</gene>
<proteinExistence type="predicted"/>
<dbReference type="Proteomes" id="UP000314294">
    <property type="component" value="Unassembled WGS sequence"/>
</dbReference>